<organism evidence="6 7">
    <name type="scientific">Malus baccata</name>
    <name type="common">Siberian crab apple</name>
    <name type="synonym">Pyrus baccata</name>
    <dbReference type="NCBI Taxonomy" id="106549"/>
    <lineage>
        <taxon>Eukaryota</taxon>
        <taxon>Viridiplantae</taxon>
        <taxon>Streptophyta</taxon>
        <taxon>Embryophyta</taxon>
        <taxon>Tracheophyta</taxon>
        <taxon>Spermatophyta</taxon>
        <taxon>Magnoliopsida</taxon>
        <taxon>eudicotyledons</taxon>
        <taxon>Gunneridae</taxon>
        <taxon>Pentapetalae</taxon>
        <taxon>rosids</taxon>
        <taxon>fabids</taxon>
        <taxon>Rosales</taxon>
        <taxon>Rosaceae</taxon>
        <taxon>Amygdaloideae</taxon>
        <taxon>Maleae</taxon>
        <taxon>Malus</taxon>
    </lineage>
</organism>
<evidence type="ECO:0000313" key="6">
    <source>
        <dbReference type="EMBL" id="TQD69263.1"/>
    </source>
</evidence>
<dbReference type="InterPro" id="IPR000504">
    <property type="entry name" value="RRM_dom"/>
</dbReference>
<dbReference type="PANTHER" id="PTHR13798">
    <property type="entry name" value="RNA BINDING MOTIF RBM PROTEIN -RELATED"/>
    <property type="match status" value="1"/>
</dbReference>
<feature type="domain" description="RRM" evidence="5">
    <location>
        <begin position="11"/>
        <end position="90"/>
    </location>
</feature>
<dbReference type="SUPFAM" id="SSF54928">
    <property type="entry name" value="RNA-binding domain, RBD"/>
    <property type="match status" value="1"/>
</dbReference>
<dbReference type="EMBL" id="VIEB01004190">
    <property type="protein sequence ID" value="TQD69263.1"/>
    <property type="molecule type" value="Genomic_DNA"/>
</dbReference>
<dbReference type="GO" id="GO:0003723">
    <property type="term" value="F:RNA binding"/>
    <property type="evidence" value="ECO:0007669"/>
    <property type="project" value="UniProtKB-UniRule"/>
</dbReference>
<dbReference type="AlphaFoldDB" id="A0A540K4V6"/>
<dbReference type="InterPro" id="IPR052285">
    <property type="entry name" value="NEXT_complex_subunit"/>
</dbReference>
<evidence type="ECO:0000256" key="3">
    <source>
        <dbReference type="ARBA" id="ARBA00023242"/>
    </source>
</evidence>
<keyword evidence="2 4" id="KW-0694">RNA-binding</keyword>
<dbReference type="GO" id="GO:0005654">
    <property type="term" value="C:nucleoplasm"/>
    <property type="evidence" value="ECO:0007669"/>
    <property type="project" value="UniProtKB-SubCell"/>
</dbReference>
<evidence type="ECO:0000256" key="2">
    <source>
        <dbReference type="ARBA" id="ARBA00022884"/>
    </source>
</evidence>
<dbReference type="InterPro" id="IPR035979">
    <property type="entry name" value="RBD_domain_sf"/>
</dbReference>
<dbReference type="Pfam" id="PF00076">
    <property type="entry name" value="RRM_1"/>
    <property type="match status" value="1"/>
</dbReference>
<dbReference type="Proteomes" id="UP000315295">
    <property type="component" value="Unassembled WGS sequence"/>
</dbReference>
<reference evidence="6 7" key="1">
    <citation type="journal article" date="2019" name="G3 (Bethesda)">
        <title>Sequencing of a Wild Apple (Malus baccata) Genome Unravels the Differences Between Cultivated and Wild Apple Species Regarding Disease Resistance and Cold Tolerance.</title>
        <authorList>
            <person name="Chen X."/>
        </authorList>
    </citation>
    <scope>NUCLEOTIDE SEQUENCE [LARGE SCALE GENOMIC DNA]</scope>
    <source>
        <strain evidence="7">cv. Shandingzi</strain>
        <tissue evidence="6">Leaves</tissue>
    </source>
</reference>
<keyword evidence="3" id="KW-0539">Nucleus</keyword>
<evidence type="ECO:0000313" key="7">
    <source>
        <dbReference type="Proteomes" id="UP000315295"/>
    </source>
</evidence>
<evidence type="ECO:0000256" key="1">
    <source>
        <dbReference type="ARBA" id="ARBA00004642"/>
    </source>
</evidence>
<dbReference type="InterPro" id="IPR012677">
    <property type="entry name" value="Nucleotide-bd_a/b_plait_sf"/>
</dbReference>
<evidence type="ECO:0000256" key="4">
    <source>
        <dbReference type="PROSITE-ProRule" id="PRU00176"/>
    </source>
</evidence>
<comment type="subcellular location">
    <subcellularLocation>
        <location evidence="1">Nucleus</location>
        <location evidence="1">Nucleoplasm</location>
    </subcellularLocation>
</comment>
<dbReference type="SMART" id="SM00360">
    <property type="entry name" value="RRM"/>
    <property type="match status" value="1"/>
</dbReference>
<comment type="caution">
    <text evidence="6">The sequence shown here is derived from an EMBL/GenBank/DDBJ whole genome shotgun (WGS) entry which is preliminary data.</text>
</comment>
<dbReference type="PROSITE" id="PS50102">
    <property type="entry name" value="RRM"/>
    <property type="match status" value="1"/>
</dbReference>
<dbReference type="STRING" id="106549.A0A540K4V6"/>
<keyword evidence="7" id="KW-1185">Reference proteome</keyword>
<proteinExistence type="predicted"/>
<name>A0A540K4V6_MALBA</name>
<accession>A0A540K4V6</accession>
<evidence type="ECO:0000259" key="5">
    <source>
        <dbReference type="PROSITE" id="PS50102"/>
    </source>
</evidence>
<protein>
    <recommendedName>
        <fullName evidence="5">RRM domain-containing protein</fullName>
    </recommendedName>
</protein>
<dbReference type="PANTHER" id="PTHR13798:SF11">
    <property type="entry name" value="RNA-BINDING PROTEIN 7-RELATED"/>
    <property type="match status" value="1"/>
</dbReference>
<gene>
    <name evidence="6" type="ORF">C1H46_045204</name>
</gene>
<sequence>MSTTAESKSRCCVYIGNLEERVSERAVYDILIQAGRVINLHIPRDKETDRPKGYAFAEYESEEIAEYAVRLFAGLVILFNRTLRFSISGQHKKPSHAAGLVTTSIYPIFLTHAN</sequence>
<dbReference type="Gene3D" id="3.30.70.330">
    <property type="match status" value="1"/>
</dbReference>